<organism evidence="14">
    <name type="scientific">Castor canadensis</name>
    <name type="common">American beaver</name>
    <dbReference type="NCBI Taxonomy" id="51338"/>
    <lineage>
        <taxon>Eukaryota</taxon>
        <taxon>Metazoa</taxon>
        <taxon>Chordata</taxon>
        <taxon>Craniata</taxon>
        <taxon>Vertebrata</taxon>
        <taxon>Euteleostomi</taxon>
        <taxon>Mammalia</taxon>
        <taxon>Eutheria</taxon>
        <taxon>Euarchontoglires</taxon>
        <taxon>Glires</taxon>
        <taxon>Rodentia</taxon>
        <taxon>Castorimorpha</taxon>
        <taxon>Castoridae</taxon>
        <taxon>Castor</taxon>
    </lineage>
</organism>
<evidence type="ECO:0000256" key="3">
    <source>
        <dbReference type="ARBA" id="ARBA00022614"/>
    </source>
</evidence>
<dbReference type="OrthoDB" id="271226at2759"/>
<evidence type="ECO:0000256" key="9">
    <source>
        <dbReference type="ARBA" id="ARBA00023273"/>
    </source>
</evidence>
<dbReference type="RefSeq" id="XP_073932276.1">
    <property type="nucleotide sequence ID" value="XM_074076175.1"/>
</dbReference>
<evidence type="ECO:0000256" key="1">
    <source>
        <dbReference type="ARBA" id="ARBA00004611"/>
    </source>
</evidence>
<keyword evidence="9" id="KW-0966">Cell projection</keyword>
<dbReference type="InterPro" id="IPR003591">
    <property type="entry name" value="Leu-rich_rpt_typical-subtyp"/>
</dbReference>
<evidence type="ECO:0000313" key="14">
    <source>
        <dbReference type="Ensembl" id="ENSCCNP00000026170.1"/>
    </source>
</evidence>
<keyword evidence="6" id="KW-0175">Coiled coil</keyword>
<evidence type="ECO:0000256" key="10">
    <source>
        <dbReference type="ARBA" id="ARBA00057746"/>
    </source>
</evidence>
<evidence type="ECO:0000313" key="15">
    <source>
        <dbReference type="Proteomes" id="UP001732720"/>
    </source>
</evidence>
<dbReference type="Ensembl" id="ENSCCNT00000033205.1">
    <property type="protein sequence ID" value="ENSCCNP00000026170.1"/>
    <property type="gene ID" value="ENSCCNG00000025425.1"/>
</dbReference>
<dbReference type="InterPro" id="IPR050836">
    <property type="entry name" value="SDS22/Internalin_LRR"/>
</dbReference>
<dbReference type="AlphaFoldDB" id="A0A8C0XCV8"/>
<comment type="function">
    <text evidence="10">Essential for sperm motility and male fertility. Plays an important role in the proper assembly of the third radial spoke (RS3) head and the bridge structure between RS2 and RS3 in the sperm flagella.</text>
</comment>
<dbReference type="SUPFAM" id="SSF52058">
    <property type="entry name" value="L domain-like"/>
    <property type="match status" value="1"/>
</dbReference>
<dbReference type="PROSITE" id="PS51450">
    <property type="entry name" value="LRR"/>
    <property type="match status" value="4"/>
</dbReference>
<evidence type="ECO:0000256" key="4">
    <source>
        <dbReference type="ARBA" id="ARBA00022737"/>
    </source>
</evidence>
<evidence type="ECO:0000256" key="8">
    <source>
        <dbReference type="ARBA" id="ARBA00023212"/>
    </source>
</evidence>
<keyword evidence="8" id="KW-0206">Cytoskeleton</keyword>
<evidence type="ECO:0000313" key="16">
    <source>
        <dbReference type="RefSeq" id="XP_020013805.1"/>
    </source>
</evidence>
<keyword evidence="15" id="KW-1185">Reference proteome</keyword>
<keyword evidence="7" id="KW-0969">Cilium</keyword>
<proteinExistence type="predicted"/>
<evidence type="ECO:0000256" key="5">
    <source>
        <dbReference type="ARBA" id="ARBA00022846"/>
    </source>
</evidence>
<dbReference type="RefSeq" id="XP_020013805.1">
    <property type="nucleotide sequence ID" value="XM_020158216.1"/>
</dbReference>
<comment type="subcellular location">
    <subcellularLocation>
        <location evidence="1">Cytoplasm</location>
        <location evidence="1">Cytoskeleton</location>
        <location evidence="1">Flagellum axoneme</location>
    </subcellularLocation>
</comment>
<evidence type="ECO:0000256" key="12">
    <source>
        <dbReference type="ARBA" id="ARBA00083104"/>
    </source>
</evidence>
<reference evidence="16" key="2">
    <citation type="submission" date="2025-04" db="UniProtKB">
        <authorList>
            <consortium name="RefSeq"/>
        </authorList>
    </citation>
    <scope>IDENTIFICATION</scope>
    <source>
        <tissue evidence="16">Leukocyte</tissue>
    </source>
</reference>
<dbReference type="InterPro" id="IPR032675">
    <property type="entry name" value="LRR_dom_sf"/>
</dbReference>
<reference evidence="14" key="1">
    <citation type="submission" date="2023-09" db="UniProtKB">
        <authorList>
            <consortium name="Ensembl"/>
        </authorList>
    </citation>
    <scope>IDENTIFICATION</scope>
</reference>
<dbReference type="InterPro" id="IPR001611">
    <property type="entry name" value="Leu-rich_rpt"/>
</dbReference>
<keyword evidence="5" id="KW-0282">Flagellum</keyword>
<dbReference type="SMART" id="SM00369">
    <property type="entry name" value="LRR_TYP"/>
    <property type="match status" value="3"/>
</dbReference>
<evidence type="ECO:0000256" key="2">
    <source>
        <dbReference type="ARBA" id="ARBA00022490"/>
    </source>
</evidence>
<feature type="region of interest" description="Disordered" evidence="13">
    <location>
        <begin position="1"/>
        <end position="40"/>
    </location>
</feature>
<gene>
    <name evidence="14 16" type="primary">Lrrc23</name>
</gene>
<sequence>MSDEDDLDEFEPDQEELEKEDDEKETEEWEDHRKEGEEFAEEWMPSPLTEDMMKEGLSLLCKTGNGLAHAYVKLEVKDRELTDISLLRSYIHLRYVDISENHLTDLSPLNCLTHLLWLKADGNLLRSARLNQLPYLQIASFAYNQIVDTEGISHPRLGSLDLKGNRIHMVTSLDPQKLSNLHTLELRGNQLESTLGINLPKLKNLFLAQNMLKRVEGLENLSNLTTLHLRDNQIETLNGFSKEMKSLQYLNLRGNMVSDLAELAKLRDLPKLRALVLLDNPCADESEYRQEALVQMSQLERLDKDFYEEEERAEADEIRQRLKEEQEQEHEAEQEHDLELDQSLI</sequence>
<dbReference type="Pfam" id="PF14580">
    <property type="entry name" value="LRR_9"/>
    <property type="match status" value="1"/>
</dbReference>
<dbReference type="GO" id="GO:0062177">
    <property type="term" value="P:radial spoke assembly"/>
    <property type="evidence" value="ECO:0007669"/>
    <property type="project" value="UniProtKB-ARBA"/>
</dbReference>
<dbReference type="GO" id="GO:0005737">
    <property type="term" value="C:cytoplasm"/>
    <property type="evidence" value="ECO:0007669"/>
    <property type="project" value="UniProtKB-ARBA"/>
</dbReference>
<accession>A0A8C0XCV8</accession>
<dbReference type="GeneID" id="109682774"/>
<dbReference type="PANTHER" id="PTHR46652:SF8">
    <property type="entry name" value="LEUCINE RICH REPEAT CONTAINING 23"/>
    <property type="match status" value="1"/>
</dbReference>
<evidence type="ECO:0000256" key="7">
    <source>
        <dbReference type="ARBA" id="ARBA00023069"/>
    </source>
</evidence>
<keyword evidence="3" id="KW-0433">Leucine-rich repeat</keyword>
<dbReference type="FunFam" id="3.80.10.10:FF:000310">
    <property type="entry name" value="leucine-rich repeat-containing protein 23"/>
    <property type="match status" value="1"/>
</dbReference>
<feature type="compositionally biased region" description="Acidic residues" evidence="13">
    <location>
        <begin position="1"/>
        <end position="29"/>
    </location>
</feature>
<dbReference type="Proteomes" id="UP001732720">
    <property type="component" value="Chromosome 6"/>
</dbReference>
<evidence type="ECO:0000256" key="11">
    <source>
        <dbReference type="ARBA" id="ARBA00071477"/>
    </source>
</evidence>
<dbReference type="CTD" id="10233"/>
<evidence type="ECO:0000256" key="6">
    <source>
        <dbReference type="ARBA" id="ARBA00023054"/>
    </source>
</evidence>
<dbReference type="GO" id="GO:0036126">
    <property type="term" value="C:sperm flagellum"/>
    <property type="evidence" value="ECO:0007669"/>
    <property type="project" value="UniProtKB-ARBA"/>
</dbReference>
<protein>
    <recommendedName>
        <fullName evidence="11">Leucine-rich repeat-containing protein 23</fullName>
    </recommendedName>
    <alternativeName>
        <fullName evidence="12">Leucine-rich protein B7</fullName>
    </alternativeName>
</protein>
<feature type="region of interest" description="Disordered" evidence="13">
    <location>
        <begin position="305"/>
        <end position="345"/>
    </location>
</feature>
<keyword evidence="4" id="KW-0677">Repeat</keyword>
<dbReference type="SMART" id="SM00365">
    <property type="entry name" value="LRR_SD22"/>
    <property type="match status" value="4"/>
</dbReference>
<dbReference type="PANTHER" id="PTHR46652">
    <property type="entry name" value="LEUCINE-RICH REPEAT AND IQ DOMAIN-CONTAINING PROTEIN 1-RELATED"/>
    <property type="match status" value="1"/>
</dbReference>
<dbReference type="KEGG" id="ccan:109682774"/>
<dbReference type="GO" id="GO:0030317">
    <property type="term" value="P:flagellated sperm motility"/>
    <property type="evidence" value="ECO:0007669"/>
    <property type="project" value="UniProtKB-ARBA"/>
</dbReference>
<feature type="compositionally biased region" description="Basic and acidic residues" evidence="13">
    <location>
        <begin position="315"/>
        <end position="339"/>
    </location>
</feature>
<dbReference type="FunFam" id="3.80.10.10:FF:001051">
    <property type="entry name" value="Leucine-rich repeat-containing 23"/>
    <property type="match status" value="1"/>
</dbReference>
<evidence type="ECO:0000256" key="13">
    <source>
        <dbReference type="SAM" id="MobiDB-lite"/>
    </source>
</evidence>
<name>A0A8C0XCV8_CASCN</name>
<keyword evidence="2" id="KW-0963">Cytoplasm</keyword>
<dbReference type="Gene3D" id="3.80.10.10">
    <property type="entry name" value="Ribonuclease Inhibitor"/>
    <property type="match status" value="2"/>
</dbReference>